<evidence type="ECO:0000313" key="3">
    <source>
        <dbReference type="Proteomes" id="UP000188836"/>
    </source>
</evidence>
<comment type="caution">
    <text evidence="2">The sequence shown here is derived from an EMBL/GenBank/DDBJ whole genome shotgun (WGS) entry which is preliminary data.</text>
</comment>
<evidence type="ECO:0008006" key="4">
    <source>
        <dbReference type="Google" id="ProtNLM"/>
    </source>
</evidence>
<name>A0A1W0BEE2_9NOCA</name>
<proteinExistence type="predicted"/>
<feature type="region of interest" description="Disordered" evidence="1">
    <location>
        <begin position="139"/>
        <end position="161"/>
    </location>
</feature>
<organism evidence="2 3">
    <name type="scientific">Nocardia donostiensis</name>
    <dbReference type="NCBI Taxonomy" id="1538463"/>
    <lineage>
        <taxon>Bacteria</taxon>
        <taxon>Bacillati</taxon>
        <taxon>Actinomycetota</taxon>
        <taxon>Actinomycetes</taxon>
        <taxon>Mycobacteriales</taxon>
        <taxon>Nocardiaceae</taxon>
        <taxon>Nocardia</taxon>
    </lineage>
</organism>
<keyword evidence="3" id="KW-1185">Reference proteome</keyword>
<evidence type="ECO:0000313" key="2">
    <source>
        <dbReference type="EMBL" id="ONM50608.1"/>
    </source>
</evidence>
<dbReference type="OrthoDB" id="3482692at2"/>
<dbReference type="AlphaFoldDB" id="A0A1W0BEE2"/>
<dbReference type="Proteomes" id="UP000188836">
    <property type="component" value="Unassembled WGS sequence"/>
</dbReference>
<sequence length="161" mass="17758">MTEMTINGLPLPAALAAAIEEERWVAPSDETILEQVFTEKPQDPSFYTFDYMQVENQQWQGVATRHPELCGTPDDSMPPGDIDPNLSVLIGDLGYDMPFALDFRTSRTAPRVIYASLSSGLWITVATRIEDLLTKLGLQSASSASSPTDEHPTPWSSRPET</sequence>
<accession>A0A1W0BEE2</accession>
<reference evidence="2 3" key="1">
    <citation type="journal article" date="2016" name="Antonie Van Leeuwenhoek">
        <title>Nocardia donostiensis sp. nov., isolated from human respiratory specimens.</title>
        <authorList>
            <person name="Ercibengoa M."/>
            <person name="Bell M."/>
            <person name="Marimon J.M."/>
            <person name="Humrighouse B."/>
            <person name="Klenk H.P."/>
            <person name="Potter G."/>
            <person name="Perez-Trallero E."/>
        </authorList>
    </citation>
    <scope>NUCLEOTIDE SEQUENCE [LARGE SCALE GENOMIC DNA]</scope>
    <source>
        <strain evidence="2 3">X1655</strain>
    </source>
</reference>
<gene>
    <name evidence="2" type="ORF">B0T46_01535</name>
</gene>
<dbReference type="RefSeq" id="WP_077114589.1">
    <property type="nucleotide sequence ID" value="NZ_MUKP01000010.1"/>
</dbReference>
<evidence type="ECO:0000256" key="1">
    <source>
        <dbReference type="SAM" id="MobiDB-lite"/>
    </source>
</evidence>
<protein>
    <recommendedName>
        <fullName evidence="4">SMI1/KNR4 family protein</fullName>
    </recommendedName>
</protein>
<dbReference type="EMBL" id="MUMY01000001">
    <property type="protein sequence ID" value="ONM50608.1"/>
    <property type="molecule type" value="Genomic_DNA"/>
</dbReference>